<dbReference type="PANTHER" id="PTHR40275">
    <property type="entry name" value="SSL7038 PROTEIN"/>
    <property type="match status" value="1"/>
</dbReference>
<dbReference type="InterPro" id="IPR014057">
    <property type="entry name" value="HI1420"/>
</dbReference>
<evidence type="ECO:0000313" key="1">
    <source>
        <dbReference type="EMBL" id="SMB24090.1"/>
    </source>
</evidence>
<name>A0A7Z7MUS5_9PROT</name>
<protein>
    <submittedName>
        <fullName evidence="1">Addiction module antidote protein</fullName>
    </submittedName>
</protein>
<accession>A0A7Z7MUS5</accession>
<sequence>MKSCVKHDDWLLARLADAEFAAEYLNAASEDDDPASYLAALRKVVEARGGMAAVAEKTQLSRETLYRTLSSRGNPTIRTLHAVLKATGLKFNVLPGAC</sequence>
<dbReference type="AlphaFoldDB" id="A0A7Z7MUS5"/>
<dbReference type="InterPro" id="IPR010982">
    <property type="entry name" value="Lambda_DNA-bd_dom_sf"/>
</dbReference>
<reference evidence="1" key="1">
    <citation type="submission" date="2017-03" db="EMBL/GenBank/DDBJ databases">
        <authorList>
            <consortium name="AG Boll"/>
        </authorList>
    </citation>
    <scope>NUCLEOTIDE SEQUENCE [LARGE SCALE GENOMIC DNA]</scope>
    <source>
        <strain evidence="1">Chol</strain>
    </source>
</reference>
<dbReference type="Proteomes" id="UP000242886">
    <property type="component" value="Chromosome SDENCHOL"/>
</dbReference>
<dbReference type="GO" id="GO:0003677">
    <property type="term" value="F:DNA binding"/>
    <property type="evidence" value="ECO:0007669"/>
    <property type="project" value="InterPro"/>
</dbReference>
<keyword evidence="2" id="KW-1185">Reference proteome</keyword>
<evidence type="ECO:0000313" key="2">
    <source>
        <dbReference type="Proteomes" id="UP000242886"/>
    </source>
</evidence>
<gene>
    <name evidence="1" type="ORF">SDENCHOL_10985</name>
</gene>
<dbReference type="Gene3D" id="1.10.260.40">
    <property type="entry name" value="lambda repressor-like DNA-binding domains"/>
    <property type="match status" value="1"/>
</dbReference>
<dbReference type="EMBL" id="LT837803">
    <property type="protein sequence ID" value="SMB24090.1"/>
    <property type="molecule type" value="Genomic_DNA"/>
</dbReference>
<dbReference type="PANTHER" id="PTHR40275:SF1">
    <property type="entry name" value="SSL7038 PROTEIN"/>
    <property type="match status" value="1"/>
</dbReference>
<organism evidence="1 2">
    <name type="scientific">Sterolibacterium denitrificans</name>
    <dbReference type="NCBI Taxonomy" id="157592"/>
    <lineage>
        <taxon>Bacteria</taxon>
        <taxon>Pseudomonadati</taxon>
        <taxon>Pseudomonadota</taxon>
        <taxon>Betaproteobacteria</taxon>
        <taxon>Nitrosomonadales</taxon>
        <taxon>Sterolibacteriaceae</taxon>
        <taxon>Sterolibacterium</taxon>
    </lineage>
</organism>
<dbReference type="RefSeq" id="WP_154716223.1">
    <property type="nucleotide sequence ID" value="NZ_LT837803.1"/>
</dbReference>
<dbReference type="NCBIfam" id="TIGR02684">
    <property type="entry name" value="dnstrm_HI1420"/>
    <property type="match status" value="1"/>
</dbReference>
<dbReference type="SUPFAM" id="SSF47413">
    <property type="entry name" value="lambda repressor-like DNA-binding domains"/>
    <property type="match status" value="1"/>
</dbReference>
<proteinExistence type="predicted"/>
<dbReference type="Pfam" id="PF21716">
    <property type="entry name" value="dnstrm_HI1420"/>
    <property type="match status" value="1"/>
</dbReference>